<dbReference type="AlphaFoldDB" id="A0A829HIV3"/>
<evidence type="ECO:0000256" key="1">
    <source>
        <dbReference type="SAM" id="Phobius"/>
    </source>
</evidence>
<dbReference type="EMBL" id="ATGG01000013">
    <property type="protein sequence ID" value="EPF83594.1"/>
    <property type="molecule type" value="Genomic_DNA"/>
</dbReference>
<sequence>MSAFLIITGLILAFFGLIFGPHIFHKHIRNTQEGKAMSFLCMLPGMFTVMLGLYLR</sequence>
<reference evidence="2 3" key="1">
    <citation type="submission" date="2013-06" db="EMBL/GenBank/DDBJ databases">
        <title>The Genome Sequence of Acinetobacter gyllenbergii CIP 110306.</title>
        <authorList>
            <consortium name="The Broad Institute Genome Sequencing Platform"/>
            <consortium name="The Broad Institute Genome Sequencing Center for Infectious Disease"/>
            <person name="Cerqueira G."/>
            <person name="Feldgarden M."/>
            <person name="Courvalin P."/>
            <person name="Perichon B."/>
            <person name="Grillot-Courvalin C."/>
            <person name="Clermont D."/>
            <person name="Rocha E."/>
            <person name="Yoon E.-J."/>
            <person name="Nemec A."/>
            <person name="Young S.K."/>
            <person name="Zeng Q."/>
            <person name="Gargeya S."/>
            <person name="Fitzgerald M."/>
            <person name="Abouelleil A."/>
            <person name="Alvarado L."/>
            <person name="Berlin A.M."/>
            <person name="Chapman S.B."/>
            <person name="Dewar J."/>
            <person name="Goldberg J."/>
            <person name="Griggs A."/>
            <person name="Gujja S."/>
            <person name="Hansen M."/>
            <person name="Howarth C."/>
            <person name="Imamovic A."/>
            <person name="Larimer J."/>
            <person name="McCowan C."/>
            <person name="Murphy C."/>
            <person name="Pearson M."/>
            <person name="Priest M."/>
            <person name="Roberts A."/>
            <person name="Saif S."/>
            <person name="Shea T."/>
            <person name="Sykes S."/>
            <person name="Wortman J."/>
            <person name="Nusbaum C."/>
            <person name="Birren B."/>
        </authorList>
    </citation>
    <scope>NUCLEOTIDE SEQUENCE [LARGE SCALE GENOMIC DNA]</scope>
    <source>
        <strain evidence="2 3">CIP 110306</strain>
    </source>
</reference>
<keyword evidence="1" id="KW-0812">Transmembrane</keyword>
<accession>A0A829HIV3</accession>
<organism evidence="2 3">
    <name type="scientific">Acinetobacter gyllenbergii CIP 110306 = MTCC 11365</name>
    <dbReference type="NCBI Taxonomy" id="1217657"/>
    <lineage>
        <taxon>Bacteria</taxon>
        <taxon>Pseudomonadati</taxon>
        <taxon>Pseudomonadota</taxon>
        <taxon>Gammaproteobacteria</taxon>
        <taxon>Moraxellales</taxon>
        <taxon>Moraxellaceae</taxon>
        <taxon>Acinetobacter</taxon>
    </lineage>
</organism>
<evidence type="ECO:0000313" key="3">
    <source>
        <dbReference type="Proteomes" id="UP000014523"/>
    </source>
</evidence>
<gene>
    <name evidence="2" type="ORF">F957_01940</name>
</gene>
<dbReference type="Proteomes" id="UP000014523">
    <property type="component" value="Unassembled WGS sequence"/>
</dbReference>
<feature type="transmembrane region" description="Helical" evidence="1">
    <location>
        <begin position="6"/>
        <end position="24"/>
    </location>
</feature>
<feature type="transmembrane region" description="Helical" evidence="1">
    <location>
        <begin position="36"/>
        <end position="55"/>
    </location>
</feature>
<keyword evidence="3" id="KW-1185">Reference proteome</keyword>
<keyword evidence="1" id="KW-0472">Membrane</keyword>
<proteinExistence type="predicted"/>
<evidence type="ECO:0000313" key="2">
    <source>
        <dbReference type="EMBL" id="EPF83594.1"/>
    </source>
</evidence>
<protein>
    <submittedName>
        <fullName evidence="2">Uncharacterized protein</fullName>
    </submittedName>
</protein>
<comment type="caution">
    <text evidence="2">The sequence shown here is derived from an EMBL/GenBank/DDBJ whole genome shotgun (WGS) entry which is preliminary data.</text>
</comment>
<keyword evidence="1" id="KW-1133">Transmembrane helix</keyword>
<name>A0A829HIV3_9GAMM</name>